<dbReference type="AlphaFoldDB" id="A0A336LLR4"/>
<proteinExistence type="predicted"/>
<dbReference type="Gene3D" id="2.30.42.10">
    <property type="match status" value="3"/>
</dbReference>
<dbReference type="PANTHER" id="PTHR46900:SF4">
    <property type="entry name" value="FERM AND PDZ DOMAIN CONTAINING 2"/>
    <property type="match status" value="1"/>
</dbReference>
<feature type="compositionally biased region" description="Low complexity" evidence="1">
    <location>
        <begin position="764"/>
        <end position="773"/>
    </location>
</feature>
<organism evidence="3">
    <name type="scientific">Culicoides sonorensis</name>
    <name type="common">Biting midge</name>
    <dbReference type="NCBI Taxonomy" id="179676"/>
    <lineage>
        <taxon>Eukaryota</taxon>
        <taxon>Metazoa</taxon>
        <taxon>Ecdysozoa</taxon>
        <taxon>Arthropoda</taxon>
        <taxon>Hexapoda</taxon>
        <taxon>Insecta</taxon>
        <taxon>Pterygota</taxon>
        <taxon>Neoptera</taxon>
        <taxon>Endopterygota</taxon>
        <taxon>Diptera</taxon>
        <taxon>Nematocera</taxon>
        <taxon>Chironomoidea</taxon>
        <taxon>Ceratopogonidae</taxon>
        <taxon>Ceratopogoninae</taxon>
        <taxon>Culicoides</taxon>
        <taxon>Monoculicoides</taxon>
    </lineage>
</organism>
<feature type="region of interest" description="Disordered" evidence="1">
    <location>
        <begin position="718"/>
        <end position="773"/>
    </location>
</feature>
<dbReference type="CDD" id="cd00136">
    <property type="entry name" value="PDZ_canonical"/>
    <property type="match status" value="1"/>
</dbReference>
<feature type="compositionally biased region" description="Low complexity" evidence="1">
    <location>
        <begin position="744"/>
        <end position="757"/>
    </location>
</feature>
<sequence>MSLKDAYIRKLKNIVLTSFISVFRNSTRVIEKYIGIVKDETIFWKTKETKIFWTCITLMVHVPNKQRKNPANLVLKNRQAFHLSNNEANDKYSSRILDAPVKYSDEVLYHLVKQLSSLNKENLVPTTKNTRNLENENNSEINNNVPDTLNRNKLAEKCSDSIPEDIDEDEHRSIVVRAQCNYKPKKKSKYHHIMGSNVSRYSEKGLSGRRAHSSGNLFTGNTTTNTPSKKNQNKKCNKKKTKESATAIDDISDIASISTTIGFPGSYDNASFTDPCIVNDISLQRLYSPSNSRRPKNKVSKQQAYHGSLPNNLDDSENDFVLNNQTVSHPQSSISEKLQNETQCSQSNNNAGIGSSISMNNQSLLEIKKFRTKLDKMNTNSLSKRCPLNNRSNKDPAYDPGYVSERSPEEESLPSLLLNNCKKMSEHMSNDIPILENSYDFPLPQYVVENESQKYDFITKDSIFSVHIVKGPRGLGLSVSGGIDSNAPFPGLIRIKRLFPHQAAWSVGVLQQGDIILVVNGVQLTGLTNYEALEILRTTPNEVFMIISRPVDERYRKLSPPVEAPPPPVRKHDISVSLDQCHSKFCGEFEIFLTKQQGSLGFTLRKEDEIVAGHCVRALVREPALTDGRIKPGDKILAVNDISIAGMTHEEAVIFLRKATETVKLRLYRDDTMTPLSTVSPTDIERKALNMSSNSKKVVLRPEAINLLSDLAYRKQYSGGDESTGSSINSSSASPRRLKRIQKSPRSSTSGSQGSSSNTFMQQSGTDSDTSTIISHGTTSFRVQQVSSHSSIDYSNNCIVSEPENELEEEFYNEDELLSMVDEDTYYGERPGRPNYLNIPNLLGNTQKFTPKQTQTQFKMANGHELNNLNNEILDAPTVYTISSSQSDMNDEFASLPCETFLVECKNKSDLDQYSKYVSKYGYGNPLYQSSQNSFNNENGSKSLLKWKGTMLSTDNNNENTDSKKDITINKCSETYKTQSGDSNCDIPSISNSSRILSRSTSIDNDINIDSEGKQLITVELNRGWNSRLGFSITKDKNDGHIYISAVYVDSVAARDGRLRKYDRILTVNEELIEGKEKHEVIDLLRTLRGSIVITVTREYHNTQSSYPVNYDIGCETEGEN</sequence>
<dbReference type="PROSITE" id="PS50106">
    <property type="entry name" value="PDZ"/>
    <property type="match status" value="3"/>
</dbReference>
<dbReference type="InterPro" id="IPR052074">
    <property type="entry name" value="NonRcpt_TyrProt_Phosphatase"/>
</dbReference>
<reference evidence="3" key="1">
    <citation type="submission" date="2018-07" db="EMBL/GenBank/DDBJ databases">
        <authorList>
            <person name="Quirk P.G."/>
            <person name="Krulwich T.A."/>
        </authorList>
    </citation>
    <scope>NUCLEOTIDE SEQUENCE</scope>
</reference>
<evidence type="ECO:0000256" key="1">
    <source>
        <dbReference type="SAM" id="MobiDB-lite"/>
    </source>
</evidence>
<feature type="compositionally biased region" description="Low complexity" evidence="1">
    <location>
        <begin position="345"/>
        <end position="355"/>
    </location>
</feature>
<feature type="region of interest" description="Disordered" evidence="1">
    <location>
        <begin position="288"/>
        <end position="355"/>
    </location>
</feature>
<dbReference type="VEuPathDB" id="VectorBase:CSON002927"/>
<evidence type="ECO:0000259" key="2">
    <source>
        <dbReference type="PROSITE" id="PS50106"/>
    </source>
</evidence>
<feature type="domain" description="PDZ" evidence="2">
    <location>
        <begin position="1018"/>
        <end position="1100"/>
    </location>
</feature>
<dbReference type="SUPFAM" id="SSF50156">
    <property type="entry name" value="PDZ domain-like"/>
    <property type="match status" value="3"/>
</dbReference>
<dbReference type="Pfam" id="PF00595">
    <property type="entry name" value="PDZ"/>
    <property type="match status" value="3"/>
</dbReference>
<dbReference type="SMART" id="SM00228">
    <property type="entry name" value="PDZ"/>
    <property type="match status" value="3"/>
</dbReference>
<dbReference type="PANTHER" id="PTHR46900">
    <property type="entry name" value="TYROSINE-PROTEIN PHOSPHATASE NON-RECEPTOR TYPE 13"/>
    <property type="match status" value="1"/>
</dbReference>
<feature type="region of interest" description="Disordered" evidence="1">
    <location>
        <begin position="202"/>
        <end position="245"/>
    </location>
</feature>
<dbReference type="InterPro" id="IPR001478">
    <property type="entry name" value="PDZ"/>
</dbReference>
<feature type="compositionally biased region" description="Polar residues" evidence="1">
    <location>
        <begin position="321"/>
        <end position="344"/>
    </location>
</feature>
<accession>A0A336LLR4</accession>
<feature type="compositionally biased region" description="Low complexity" evidence="1">
    <location>
        <begin position="221"/>
        <end position="230"/>
    </location>
</feature>
<name>A0A336LLR4_CULSO</name>
<feature type="domain" description="PDZ" evidence="2">
    <location>
        <begin position="465"/>
        <end position="551"/>
    </location>
</feature>
<feature type="compositionally biased region" description="Basic residues" evidence="1">
    <location>
        <begin position="231"/>
        <end position="241"/>
    </location>
</feature>
<evidence type="ECO:0000313" key="3">
    <source>
        <dbReference type="EMBL" id="SSX17691.1"/>
    </source>
</evidence>
<feature type="compositionally biased region" description="Polar residues" evidence="1">
    <location>
        <begin position="300"/>
        <end position="313"/>
    </location>
</feature>
<gene>
    <name evidence="3" type="primary">CSON002927</name>
</gene>
<dbReference type="EMBL" id="UFQT01000014">
    <property type="protein sequence ID" value="SSX17691.1"/>
    <property type="molecule type" value="Genomic_DNA"/>
</dbReference>
<protein>
    <submittedName>
        <fullName evidence="3">CSON002927 protein</fullName>
    </submittedName>
</protein>
<feature type="compositionally biased region" description="Low complexity" evidence="1">
    <location>
        <begin position="723"/>
        <end position="734"/>
    </location>
</feature>
<feature type="region of interest" description="Disordered" evidence="1">
    <location>
        <begin position="381"/>
        <end position="410"/>
    </location>
</feature>
<feature type="domain" description="PDZ" evidence="2">
    <location>
        <begin position="590"/>
        <end position="671"/>
    </location>
</feature>
<dbReference type="InterPro" id="IPR036034">
    <property type="entry name" value="PDZ_sf"/>
</dbReference>